<comment type="caution">
    <text evidence="10">The sequence shown here is derived from an EMBL/GenBank/DDBJ whole genome shotgun (WGS) entry which is preliminary data.</text>
</comment>
<evidence type="ECO:0000259" key="9">
    <source>
        <dbReference type="PROSITE" id="PS51194"/>
    </source>
</evidence>
<evidence type="ECO:0000256" key="6">
    <source>
        <dbReference type="ARBA" id="ARBA00022840"/>
    </source>
</evidence>
<dbReference type="PROSITE" id="PS51192">
    <property type="entry name" value="HELICASE_ATP_BIND_1"/>
    <property type="match status" value="1"/>
</dbReference>
<protein>
    <submittedName>
        <fullName evidence="10">ISWI chromatin-remodeling complex ATPase ISW2</fullName>
    </submittedName>
</protein>
<dbReference type="GO" id="GO:0005524">
    <property type="term" value="F:ATP binding"/>
    <property type="evidence" value="ECO:0007669"/>
    <property type="project" value="InterPro"/>
</dbReference>
<evidence type="ECO:0000256" key="7">
    <source>
        <dbReference type="SAM" id="MobiDB-lite"/>
    </source>
</evidence>
<keyword evidence="5" id="KW-0862">Zinc</keyword>
<feature type="domain" description="Helicase ATP-binding" evidence="8">
    <location>
        <begin position="166"/>
        <end position="333"/>
    </location>
</feature>
<sequence>MNAAPATPSKTTSAARAPIVYQRFAQAKLGLNLAEPTARQPIIRVPSSANLVKKRKRTDKDVKECEASNKRSPKMKKDSEHDGDATSRAEVRADHDARRKAWVYAHRVLFEPLLPPNATYFNQVVKEMAAGNATPPVPLREFVEQPKLITGGKMKDYQLAGLGFLANMYHNGVNCILGDEMGLGKTVQTLSLFAHLKETTSSPMMILIVCPLSVLSSWETECKRWLPSMLVLRFHGNMDERERLKRVMRDDSAAEIVLTTYETLSTQDFGWLKTRRWDCVVLDEGHRIKNAGTEVSSRAASIGGFAWRVILTGTPIQNNLTELWALLHWLYPQIFTPTTQQLFAASFDLSTGSYSQPFLNAVRKFLDVVQLRRIKSKLDLGGELGGVPPKEEWTVFIPFTEAQRFWTWKLLTKLEKVDLHMLFPEQGKVGKDDEDSVAVDDGRAEVFQTLVTQAQGSTTSKQWKKFAMLLMRLRQVCDHPYMIDDAMPEHYEIGEHIVASSSKMLAIDKILMDVLPKGERVLMFSQFTVMLDLVEDYLVLRGYQFVRLDGSVSRARRELVIRLFQQDDSKCQVFLISTKAGGLGINLTKASTCILCDSDWNPQNDLQAIARAHRIGQTKVVKVFRLICRGSVEDQMLDRLRRKLFLAAKIIGVESAGQSGDDGTHGGAVGSELLSILRRGSSALTCAEDGMDITRFRAASLQEILDASRVRDDVHNAKVKHDLNIPVKEEEGAAEGALLRSAEEEERALLSGVARVQSYLFEGELLTRAKASSSSSGGGSQSVTPTRKREQLHRTVNIGGMTFLVDDSMEETSLDDKSRAAPSKEKKKPRFKWEDYCITCRDGGEVVMCDHCPRVFHAECHATLSAVQVNAAKLIICGQHGCIECRRNTSEAGGMLLRCQTCQHAYCTDCVDWDRITMVGDTIPEFVSCDYGKKDNSYFIRCMNCCELAKVDPEWAAGWESEIAESQRKVDQM</sequence>
<dbReference type="EMBL" id="JAWWNJ010000001">
    <property type="protein sequence ID" value="KAK7063732.1"/>
    <property type="molecule type" value="Genomic_DNA"/>
</dbReference>
<dbReference type="Gene3D" id="3.40.50.10810">
    <property type="entry name" value="Tandem AAA-ATPase domain"/>
    <property type="match status" value="1"/>
</dbReference>
<dbReference type="InterPro" id="IPR038718">
    <property type="entry name" value="SNF2-like_sf"/>
</dbReference>
<dbReference type="PROSITE" id="PS00518">
    <property type="entry name" value="ZF_RING_1"/>
    <property type="match status" value="1"/>
</dbReference>
<dbReference type="InterPro" id="IPR011011">
    <property type="entry name" value="Znf_FYVE_PHD"/>
</dbReference>
<keyword evidence="2" id="KW-0547">Nucleotide-binding</keyword>
<accession>A0AAW0EI29</accession>
<feature type="region of interest" description="Disordered" evidence="7">
    <location>
        <begin position="46"/>
        <end position="92"/>
    </location>
</feature>
<feature type="region of interest" description="Disordered" evidence="7">
    <location>
        <begin position="771"/>
        <end position="791"/>
    </location>
</feature>
<evidence type="ECO:0000256" key="4">
    <source>
        <dbReference type="ARBA" id="ARBA00022801"/>
    </source>
</evidence>
<dbReference type="SUPFAM" id="SSF52540">
    <property type="entry name" value="P-loop containing nucleoside triphosphate hydrolases"/>
    <property type="match status" value="2"/>
</dbReference>
<dbReference type="CDD" id="cd18793">
    <property type="entry name" value="SF2_C_SNF"/>
    <property type="match status" value="1"/>
</dbReference>
<dbReference type="GO" id="GO:0008270">
    <property type="term" value="F:zinc ion binding"/>
    <property type="evidence" value="ECO:0007669"/>
    <property type="project" value="UniProtKB-KW"/>
</dbReference>
<dbReference type="PROSITE" id="PS51194">
    <property type="entry name" value="HELICASE_CTER"/>
    <property type="match status" value="1"/>
</dbReference>
<dbReference type="AlphaFoldDB" id="A0AAW0EI29"/>
<dbReference type="Pfam" id="PF00271">
    <property type="entry name" value="Helicase_C"/>
    <property type="match status" value="1"/>
</dbReference>
<dbReference type="CDD" id="cd17919">
    <property type="entry name" value="DEXHc_Snf"/>
    <property type="match status" value="1"/>
</dbReference>
<dbReference type="InterPro" id="IPR001650">
    <property type="entry name" value="Helicase_C-like"/>
</dbReference>
<evidence type="ECO:0000256" key="1">
    <source>
        <dbReference type="ARBA" id="ARBA00022723"/>
    </source>
</evidence>
<keyword evidence="6" id="KW-0067">ATP-binding</keyword>
<gene>
    <name evidence="10" type="ORF">R3P38DRAFT_2820027</name>
</gene>
<keyword evidence="1" id="KW-0479">Metal-binding</keyword>
<evidence type="ECO:0000256" key="5">
    <source>
        <dbReference type="ARBA" id="ARBA00022833"/>
    </source>
</evidence>
<evidence type="ECO:0000256" key="2">
    <source>
        <dbReference type="ARBA" id="ARBA00022741"/>
    </source>
</evidence>
<feature type="compositionally biased region" description="Basic and acidic residues" evidence="7">
    <location>
        <begin position="58"/>
        <end position="92"/>
    </location>
</feature>
<evidence type="ECO:0000313" key="11">
    <source>
        <dbReference type="Proteomes" id="UP001362999"/>
    </source>
</evidence>
<dbReference type="Gene3D" id="3.30.40.10">
    <property type="entry name" value="Zinc/RING finger domain, C3HC4 (zinc finger)"/>
    <property type="match status" value="1"/>
</dbReference>
<dbReference type="InterPro" id="IPR000330">
    <property type="entry name" value="SNF2_N"/>
</dbReference>
<dbReference type="Pfam" id="PF00176">
    <property type="entry name" value="SNF2-rel_dom"/>
    <property type="match status" value="1"/>
</dbReference>
<dbReference type="SMART" id="SM00249">
    <property type="entry name" value="PHD"/>
    <property type="match status" value="1"/>
</dbReference>
<dbReference type="InterPro" id="IPR001965">
    <property type="entry name" value="Znf_PHD"/>
</dbReference>
<evidence type="ECO:0000259" key="8">
    <source>
        <dbReference type="PROSITE" id="PS51192"/>
    </source>
</evidence>
<reference evidence="10 11" key="1">
    <citation type="journal article" date="2024" name="J Genomics">
        <title>Draft genome sequencing and assembly of Favolaschia claudopus CIRM-BRFM 2984 isolated from oak limbs.</title>
        <authorList>
            <person name="Navarro D."/>
            <person name="Drula E."/>
            <person name="Chaduli D."/>
            <person name="Cazenave R."/>
            <person name="Ahrendt S."/>
            <person name="Wang J."/>
            <person name="Lipzen A."/>
            <person name="Daum C."/>
            <person name="Barry K."/>
            <person name="Grigoriev I.V."/>
            <person name="Favel A."/>
            <person name="Rosso M.N."/>
            <person name="Martin F."/>
        </authorList>
    </citation>
    <scope>NUCLEOTIDE SEQUENCE [LARGE SCALE GENOMIC DNA]</scope>
    <source>
        <strain evidence="10 11">CIRM-BRFM 2984</strain>
    </source>
</reference>
<dbReference type="InterPro" id="IPR013083">
    <property type="entry name" value="Znf_RING/FYVE/PHD"/>
</dbReference>
<feature type="domain" description="Helicase C-terminal" evidence="9">
    <location>
        <begin position="506"/>
        <end position="661"/>
    </location>
</feature>
<keyword evidence="3" id="KW-0863">Zinc-finger</keyword>
<organism evidence="10 11">
    <name type="scientific">Favolaschia claudopus</name>
    <dbReference type="NCBI Taxonomy" id="2862362"/>
    <lineage>
        <taxon>Eukaryota</taxon>
        <taxon>Fungi</taxon>
        <taxon>Dikarya</taxon>
        <taxon>Basidiomycota</taxon>
        <taxon>Agaricomycotina</taxon>
        <taxon>Agaricomycetes</taxon>
        <taxon>Agaricomycetidae</taxon>
        <taxon>Agaricales</taxon>
        <taxon>Marasmiineae</taxon>
        <taxon>Mycenaceae</taxon>
        <taxon>Favolaschia</taxon>
    </lineage>
</organism>
<dbReference type="PANTHER" id="PTHR10799">
    <property type="entry name" value="SNF2/RAD54 HELICASE FAMILY"/>
    <property type="match status" value="1"/>
</dbReference>
<dbReference type="SMART" id="SM00487">
    <property type="entry name" value="DEXDc"/>
    <property type="match status" value="1"/>
</dbReference>
<evidence type="ECO:0000256" key="3">
    <source>
        <dbReference type="ARBA" id="ARBA00022771"/>
    </source>
</evidence>
<name>A0AAW0EI29_9AGAR</name>
<keyword evidence="4" id="KW-0378">Hydrolase</keyword>
<dbReference type="InterPro" id="IPR017907">
    <property type="entry name" value="Znf_RING_CS"/>
</dbReference>
<proteinExistence type="predicted"/>
<dbReference type="Proteomes" id="UP001362999">
    <property type="component" value="Unassembled WGS sequence"/>
</dbReference>
<dbReference type="InterPro" id="IPR027417">
    <property type="entry name" value="P-loop_NTPase"/>
</dbReference>
<dbReference type="InterPro" id="IPR014001">
    <property type="entry name" value="Helicase_ATP-bd"/>
</dbReference>
<dbReference type="SUPFAM" id="SSF57903">
    <property type="entry name" value="FYVE/PHD zinc finger"/>
    <property type="match status" value="1"/>
</dbReference>
<keyword evidence="11" id="KW-1185">Reference proteome</keyword>
<dbReference type="Gene3D" id="3.40.50.300">
    <property type="entry name" value="P-loop containing nucleotide triphosphate hydrolases"/>
    <property type="match status" value="1"/>
</dbReference>
<dbReference type="SMART" id="SM00490">
    <property type="entry name" value="HELICc"/>
    <property type="match status" value="1"/>
</dbReference>
<dbReference type="InterPro" id="IPR049730">
    <property type="entry name" value="SNF2/RAD54-like_C"/>
</dbReference>
<dbReference type="GO" id="GO:0016787">
    <property type="term" value="F:hydrolase activity"/>
    <property type="evidence" value="ECO:0007669"/>
    <property type="project" value="UniProtKB-KW"/>
</dbReference>
<evidence type="ECO:0000313" key="10">
    <source>
        <dbReference type="EMBL" id="KAK7063732.1"/>
    </source>
</evidence>